<name>A0A7G9QB94_9SPHI</name>
<reference evidence="3 4" key="1">
    <citation type="submission" date="2020-08" db="EMBL/GenBank/DDBJ databases">
        <title>Genome sequence of Pedobacter roseus KACC 11594T.</title>
        <authorList>
            <person name="Hyun D.-W."/>
            <person name="Bae J.-W."/>
        </authorList>
    </citation>
    <scope>NUCLEOTIDE SEQUENCE [LARGE SCALE GENOMIC DNA]</scope>
    <source>
        <strain evidence="3 4">KACC 11594</strain>
    </source>
</reference>
<keyword evidence="4" id="KW-1185">Reference proteome</keyword>
<sequence>MRTIVLFFILGFSFKTWAQEMPQSSFILVLGVAQDGGYPHIGCQRNCCKMAWKDEKLRRNVVSLALVDPKTKKWWLFEATPDIKVQLQDFRKRTNEAYPYLPEGIFITHAHIGHYTGLMEFGREVMSTSSLKVYVLPKLKSFLEQNGPWSQLVKLNNINLITLSTDQPIDISNNKITAFTVPHRDEFSETAGFKIETPAKKYLFIPDVDKWSKWNKNIIDEVKKVDVAMIDATFYSNTELGNRPIAEVPHPLVTETEELFSKEDRNIKNKIFLIHFNHTNPLLWDPSTQKQVLKNGFNFAKQGQIFY</sequence>
<protein>
    <submittedName>
        <fullName evidence="3">Pyrroloquinoline quinone biosynthesis protein PqqB</fullName>
    </submittedName>
</protein>
<dbReference type="InterPro" id="IPR036866">
    <property type="entry name" value="RibonucZ/Hydroxyglut_hydro"/>
</dbReference>
<feature type="domain" description="Metallo-beta-lactamase" evidence="2">
    <location>
        <begin position="74"/>
        <end position="260"/>
    </location>
</feature>
<dbReference type="SUPFAM" id="SSF56281">
    <property type="entry name" value="Metallo-hydrolase/oxidoreductase"/>
    <property type="match status" value="1"/>
</dbReference>
<dbReference type="AlphaFoldDB" id="A0A7G9QB94"/>
<gene>
    <name evidence="3" type="ORF">H9L23_15895</name>
</gene>
<feature type="signal peptide" evidence="1">
    <location>
        <begin position="1"/>
        <end position="18"/>
    </location>
</feature>
<dbReference type="PANTHER" id="PTHR42663">
    <property type="entry name" value="HYDROLASE C777.06C-RELATED-RELATED"/>
    <property type="match status" value="1"/>
</dbReference>
<dbReference type="InterPro" id="IPR001279">
    <property type="entry name" value="Metallo-B-lactamas"/>
</dbReference>
<feature type="chain" id="PRO_5028957206" evidence="1">
    <location>
        <begin position="19"/>
        <end position="307"/>
    </location>
</feature>
<dbReference type="EMBL" id="CP060723">
    <property type="protein sequence ID" value="QNN40619.1"/>
    <property type="molecule type" value="Genomic_DNA"/>
</dbReference>
<evidence type="ECO:0000313" key="3">
    <source>
        <dbReference type="EMBL" id="QNN40619.1"/>
    </source>
</evidence>
<keyword evidence="1" id="KW-0732">Signal</keyword>
<dbReference type="Pfam" id="PF12706">
    <property type="entry name" value="Lactamase_B_2"/>
    <property type="match status" value="1"/>
</dbReference>
<dbReference type="Gene3D" id="3.60.15.10">
    <property type="entry name" value="Ribonuclease Z/Hydroxyacylglutathione hydrolase-like"/>
    <property type="match status" value="1"/>
</dbReference>
<accession>A0A7G9QB94</accession>
<dbReference type="KEGG" id="proe:H9L23_15895"/>
<organism evidence="3 4">
    <name type="scientific">Pedobacter roseus</name>
    <dbReference type="NCBI Taxonomy" id="336820"/>
    <lineage>
        <taxon>Bacteria</taxon>
        <taxon>Pseudomonadati</taxon>
        <taxon>Bacteroidota</taxon>
        <taxon>Sphingobacteriia</taxon>
        <taxon>Sphingobacteriales</taxon>
        <taxon>Sphingobacteriaceae</taxon>
        <taxon>Pedobacter</taxon>
    </lineage>
</organism>
<proteinExistence type="predicted"/>
<dbReference type="PANTHER" id="PTHR42663:SF7">
    <property type="entry name" value="COENZYME PQQ SYNTHESIS PROTEIN B"/>
    <property type="match status" value="1"/>
</dbReference>
<evidence type="ECO:0000259" key="2">
    <source>
        <dbReference type="Pfam" id="PF12706"/>
    </source>
</evidence>
<dbReference type="RefSeq" id="WP_187591335.1">
    <property type="nucleotide sequence ID" value="NZ_CP060723.1"/>
</dbReference>
<evidence type="ECO:0000313" key="4">
    <source>
        <dbReference type="Proteomes" id="UP000515806"/>
    </source>
</evidence>
<dbReference type="Proteomes" id="UP000515806">
    <property type="component" value="Chromosome"/>
</dbReference>
<evidence type="ECO:0000256" key="1">
    <source>
        <dbReference type="SAM" id="SignalP"/>
    </source>
</evidence>